<evidence type="ECO:0000313" key="1">
    <source>
        <dbReference type="EMBL" id="CAD1469444.1"/>
    </source>
</evidence>
<sequence>NVQQLYEILPNAEKFLMPCDTFAHVDFVWGKHVNTLLYNKILNLMERYRN</sequence>
<keyword evidence="2" id="KW-1185">Reference proteome</keyword>
<dbReference type="EMBL" id="CAJDYZ010002447">
    <property type="protein sequence ID" value="CAD1469444.1"/>
    <property type="molecule type" value="Genomic_DNA"/>
</dbReference>
<evidence type="ECO:0008006" key="3">
    <source>
        <dbReference type="Google" id="ProtNLM"/>
    </source>
</evidence>
<name>A0A6V7GYA9_9HYME</name>
<accession>A0A6V7GYA9</accession>
<comment type="caution">
    <text evidence="1">The sequence shown here is derived from an EMBL/GenBank/DDBJ whole genome shotgun (WGS) entry which is preliminary data.</text>
</comment>
<proteinExistence type="predicted"/>
<protein>
    <recommendedName>
        <fullName evidence="3">Lipase domain-containing protein</fullName>
    </recommendedName>
</protein>
<evidence type="ECO:0000313" key="2">
    <source>
        <dbReference type="Proteomes" id="UP000752696"/>
    </source>
</evidence>
<dbReference type="OrthoDB" id="7604551at2759"/>
<dbReference type="Gene3D" id="3.40.50.1820">
    <property type="entry name" value="alpha/beta hydrolase"/>
    <property type="match status" value="1"/>
</dbReference>
<gene>
    <name evidence="1" type="ORF">MHI_LOCUS126168</name>
</gene>
<reference evidence="1" key="1">
    <citation type="submission" date="2020-07" db="EMBL/GenBank/DDBJ databases">
        <authorList>
            <person name="Nazaruddin N."/>
        </authorList>
    </citation>
    <scope>NUCLEOTIDE SEQUENCE</scope>
</reference>
<dbReference type="AlphaFoldDB" id="A0A6V7GYA9"/>
<feature type="non-terminal residue" evidence="1">
    <location>
        <position position="1"/>
    </location>
</feature>
<organism evidence="1 2">
    <name type="scientific">Heterotrigona itama</name>
    <dbReference type="NCBI Taxonomy" id="395501"/>
    <lineage>
        <taxon>Eukaryota</taxon>
        <taxon>Metazoa</taxon>
        <taxon>Ecdysozoa</taxon>
        <taxon>Arthropoda</taxon>
        <taxon>Hexapoda</taxon>
        <taxon>Insecta</taxon>
        <taxon>Pterygota</taxon>
        <taxon>Neoptera</taxon>
        <taxon>Endopterygota</taxon>
        <taxon>Hymenoptera</taxon>
        <taxon>Apocrita</taxon>
        <taxon>Aculeata</taxon>
        <taxon>Apoidea</taxon>
        <taxon>Anthophila</taxon>
        <taxon>Apidae</taxon>
        <taxon>Heterotrigona</taxon>
    </lineage>
</organism>
<dbReference type="Proteomes" id="UP000752696">
    <property type="component" value="Unassembled WGS sequence"/>
</dbReference>
<dbReference type="InterPro" id="IPR029058">
    <property type="entry name" value="AB_hydrolase_fold"/>
</dbReference>